<dbReference type="Pfam" id="PF00226">
    <property type="entry name" value="DnaJ"/>
    <property type="match status" value="1"/>
</dbReference>
<feature type="compositionally biased region" description="Polar residues" evidence="1">
    <location>
        <begin position="108"/>
        <end position="119"/>
    </location>
</feature>
<feature type="domain" description="J" evidence="2">
    <location>
        <begin position="310"/>
        <end position="376"/>
    </location>
</feature>
<dbReference type="SUPFAM" id="SSF46565">
    <property type="entry name" value="Chaperone J-domain"/>
    <property type="match status" value="1"/>
</dbReference>
<dbReference type="CDD" id="cd06257">
    <property type="entry name" value="DnaJ"/>
    <property type="match status" value="1"/>
</dbReference>
<dbReference type="InterPro" id="IPR001623">
    <property type="entry name" value="DnaJ_domain"/>
</dbReference>
<dbReference type="PANTHER" id="PTHR43948">
    <property type="entry name" value="DNAJ HOMOLOG SUBFAMILY B"/>
    <property type="match status" value="1"/>
</dbReference>
<evidence type="ECO:0000256" key="1">
    <source>
        <dbReference type="SAM" id="MobiDB-lite"/>
    </source>
</evidence>
<name>A0ABR3T7G5_9PEZI</name>
<feature type="region of interest" description="Disordered" evidence="1">
    <location>
        <begin position="90"/>
        <end position="297"/>
    </location>
</feature>
<reference evidence="3 4" key="1">
    <citation type="journal article" date="2023" name="Plant Dis.">
        <title>First Report of Diplodia intermedia Causing Canker and Dieback Diseases on Apple Trees in Canada.</title>
        <authorList>
            <person name="Ellouze W."/>
            <person name="Ilyukhin E."/>
            <person name="Sulman M."/>
            <person name="Ali S."/>
        </authorList>
    </citation>
    <scope>NUCLEOTIDE SEQUENCE [LARGE SCALE GENOMIC DNA]</scope>
    <source>
        <strain evidence="3 4">M45-28</strain>
    </source>
</reference>
<evidence type="ECO:0000259" key="2">
    <source>
        <dbReference type="PROSITE" id="PS50076"/>
    </source>
</evidence>
<dbReference type="PANTHER" id="PTHR43948:SF10">
    <property type="entry name" value="MRJ, ISOFORM E"/>
    <property type="match status" value="1"/>
</dbReference>
<dbReference type="PRINTS" id="PR00625">
    <property type="entry name" value="JDOMAIN"/>
</dbReference>
<accession>A0ABR3T7G5</accession>
<protein>
    <recommendedName>
        <fullName evidence="2">J domain-containing protein</fullName>
    </recommendedName>
</protein>
<organism evidence="3 4">
    <name type="scientific">Diplodia intermedia</name>
    <dbReference type="NCBI Taxonomy" id="856260"/>
    <lineage>
        <taxon>Eukaryota</taxon>
        <taxon>Fungi</taxon>
        <taxon>Dikarya</taxon>
        <taxon>Ascomycota</taxon>
        <taxon>Pezizomycotina</taxon>
        <taxon>Dothideomycetes</taxon>
        <taxon>Dothideomycetes incertae sedis</taxon>
        <taxon>Botryosphaeriales</taxon>
        <taxon>Botryosphaeriaceae</taxon>
        <taxon>Diplodia</taxon>
    </lineage>
</organism>
<gene>
    <name evidence="3" type="ORF">SLS58_010194</name>
</gene>
<feature type="compositionally biased region" description="Polar residues" evidence="1">
    <location>
        <begin position="182"/>
        <end position="194"/>
    </location>
</feature>
<dbReference type="Gene3D" id="1.10.287.110">
    <property type="entry name" value="DnaJ domain"/>
    <property type="match status" value="1"/>
</dbReference>
<feature type="compositionally biased region" description="Basic and acidic residues" evidence="1">
    <location>
        <begin position="242"/>
        <end position="255"/>
    </location>
</feature>
<comment type="caution">
    <text evidence="3">The sequence shown here is derived from an EMBL/GenBank/DDBJ whole genome shotgun (WGS) entry which is preliminary data.</text>
</comment>
<evidence type="ECO:0000313" key="4">
    <source>
        <dbReference type="Proteomes" id="UP001521184"/>
    </source>
</evidence>
<keyword evidence="4" id="KW-1185">Reference proteome</keyword>
<dbReference type="InterPro" id="IPR036869">
    <property type="entry name" value="J_dom_sf"/>
</dbReference>
<feature type="compositionally biased region" description="Low complexity" evidence="1">
    <location>
        <begin position="256"/>
        <end position="272"/>
    </location>
</feature>
<evidence type="ECO:0000313" key="3">
    <source>
        <dbReference type="EMBL" id="KAL1635498.1"/>
    </source>
</evidence>
<dbReference type="SMART" id="SM00271">
    <property type="entry name" value="DnaJ"/>
    <property type="match status" value="1"/>
</dbReference>
<dbReference type="Proteomes" id="UP001521184">
    <property type="component" value="Unassembled WGS sequence"/>
</dbReference>
<proteinExistence type="predicted"/>
<sequence>MAYSPLSQEIEDLIVQRLLREDVPTRRRMVEAALDVYSRTSSVLALLHGQPVAFYHESSGRAFTLTGVRMELQECRLVPMPRVRTLDRKLENHGEAPPQHGIRGPLPTSYSRYESSRPSVSRRDSNPGTYEWTRRRPSTSGHCDSGHRHDDRYGDGSSSYYSSTPRPADDSYYYSETRGPAGTSSSRSTFYTTNGGPASSSGYYPSGHDHSGFSSHYDHPHSHGPSSYYTDTRAPGGSSGGHHHDDHHHSSDPRGGDPTYTEYATYATYTRAPRTDPPTGHHHTSRPRSPPPANATEAETMEWQLTAPYGFYQIMGVPRDASDARIRAEFRRLAVAHHPDRHPEADRAEARRRFQALAEANECLSNGVRRESEGLL</sequence>
<dbReference type="EMBL" id="JAKEKT020000113">
    <property type="protein sequence ID" value="KAL1635498.1"/>
    <property type="molecule type" value="Genomic_DNA"/>
</dbReference>
<feature type="compositionally biased region" description="Basic and acidic residues" evidence="1">
    <location>
        <begin position="207"/>
        <end position="221"/>
    </location>
</feature>
<feature type="compositionally biased region" description="Low complexity" evidence="1">
    <location>
        <begin position="195"/>
        <end position="206"/>
    </location>
</feature>
<feature type="compositionally biased region" description="Basic and acidic residues" evidence="1">
    <location>
        <begin position="144"/>
        <end position="154"/>
    </location>
</feature>
<dbReference type="PROSITE" id="PS50076">
    <property type="entry name" value="DNAJ_2"/>
    <property type="match status" value="1"/>
</dbReference>